<feature type="region of interest" description="Disordered" evidence="1">
    <location>
        <begin position="97"/>
        <end position="138"/>
    </location>
</feature>
<organism evidence="2 3">
    <name type="scientific">Daphnia magna</name>
    <dbReference type="NCBI Taxonomy" id="35525"/>
    <lineage>
        <taxon>Eukaryota</taxon>
        <taxon>Metazoa</taxon>
        <taxon>Ecdysozoa</taxon>
        <taxon>Arthropoda</taxon>
        <taxon>Crustacea</taxon>
        <taxon>Branchiopoda</taxon>
        <taxon>Diplostraca</taxon>
        <taxon>Cladocera</taxon>
        <taxon>Anomopoda</taxon>
        <taxon>Daphniidae</taxon>
        <taxon>Daphnia</taxon>
    </lineage>
</organism>
<name>A0ABQ9ZF88_9CRUS</name>
<dbReference type="Proteomes" id="UP001234178">
    <property type="component" value="Unassembled WGS sequence"/>
</dbReference>
<evidence type="ECO:0000313" key="2">
    <source>
        <dbReference type="EMBL" id="KAK4011596.1"/>
    </source>
</evidence>
<comment type="caution">
    <text evidence="2">The sequence shown here is derived from an EMBL/GenBank/DDBJ whole genome shotgun (WGS) entry which is preliminary data.</text>
</comment>
<dbReference type="EMBL" id="JAOYFB010000003">
    <property type="protein sequence ID" value="KAK4011596.1"/>
    <property type="molecule type" value="Genomic_DNA"/>
</dbReference>
<reference evidence="2 3" key="1">
    <citation type="journal article" date="2023" name="Nucleic Acids Res.">
        <title>The hologenome of Daphnia magna reveals possible DNA methylation and microbiome-mediated evolution of the host genome.</title>
        <authorList>
            <person name="Chaturvedi A."/>
            <person name="Li X."/>
            <person name="Dhandapani V."/>
            <person name="Marshall H."/>
            <person name="Kissane S."/>
            <person name="Cuenca-Cambronero M."/>
            <person name="Asole G."/>
            <person name="Calvet F."/>
            <person name="Ruiz-Romero M."/>
            <person name="Marangio P."/>
            <person name="Guigo R."/>
            <person name="Rago D."/>
            <person name="Mirbahai L."/>
            <person name="Eastwood N."/>
            <person name="Colbourne J.K."/>
            <person name="Zhou J."/>
            <person name="Mallon E."/>
            <person name="Orsini L."/>
        </authorList>
    </citation>
    <scope>NUCLEOTIDE SEQUENCE [LARGE SCALE GENOMIC DNA]</scope>
    <source>
        <strain evidence="2">LRV0_1</strain>
    </source>
</reference>
<accession>A0ABQ9ZF88</accession>
<gene>
    <name evidence="2" type="ORF">OUZ56_020715</name>
</gene>
<sequence length="218" mass="24848">MANFQHPTEEVQKGRMLVVLLDNRRTKVQYLLKYVEYADPEWTDWANCSNCKSLVKEYLRYKRAAAVNEAERKSSQSEVEPDGDASLYCDALLPSAEEQGPSAEEQGPSAEEQGPSAEEQGPSAKEPGPPDMDSTPLATGEVGQRALRFFLQGFRLLRPLLEQSVATEQQSTYHQIAVKQRAKRKTDRNKMQTRRCHKARKYFIKFNFLLGSMTPRKF</sequence>
<dbReference type="Gene3D" id="2.40.50.40">
    <property type="match status" value="1"/>
</dbReference>
<evidence type="ECO:0000256" key="1">
    <source>
        <dbReference type="SAM" id="MobiDB-lite"/>
    </source>
</evidence>
<evidence type="ECO:0008006" key="4">
    <source>
        <dbReference type="Google" id="ProtNLM"/>
    </source>
</evidence>
<evidence type="ECO:0000313" key="3">
    <source>
        <dbReference type="Proteomes" id="UP001234178"/>
    </source>
</evidence>
<protein>
    <recommendedName>
        <fullName evidence="4">Chromo domain-containing protein</fullName>
    </recommendedName>
</protein>
<proteinExistence type="predicted"/>
<keyword evidence="3" id="KW-1185">Reference proteome</keyword>